<sequence length="148" mass="16272">MLKLIVFCLSLIIFSLPSAQARDRNLLEGNEAIYIYSNDGEKTFLGCLNCNTRAANSILNNASVFSSDMYPRSVFCRFGKFGSKDGEYSAANPEASNPPLLIGKDSGKVYGTLSLSEQGYQSNTAQLIYRLIRHGLEKSTPAPVQNNY</sequence>
<keyword evidence="3" id="KW-1185">Reference proteome</keyword>
<comment type="caution">
    <text evidence="2">The sequence shown here is derived from an EMBL/GenBank/DDBJ whole genome shotgun (WGS) entry which is preliminary data.</text>
</comment>
<feature type="chain" id="PRO_5017347753" evidence="1">
    <location>
        <begin position="22"/>
        <end position="148"/>
    </location>
</feature>
<feature type="signal peptide" evidence="1">
    <location>
        <begin position="1"/>
        <end position="21"/>
    </location>
</feature>
<reference evidence="2 3" key="1">
    <citation type="submission" date="2017-08" db="EMBL/GenBank/DDBJ databases">
        <title>Reclassification of Bisgaard taxon 37 and 44.</title>
        <authorList>
            <person name="Christensen H."/>
        </authorList>
    </citation>
    <scope>NUCLEOTIDE SEQUENCE [LARGE SCALE GENOMIC DNA]</scope>
    <source>
        <strain evidence="2 3">B96_4</strain>
    </source>
</reference>
<protein>
    <submittedName>
        <fullName evidence="2">Uncharacterized protein</fullName>
    </submittedName>
</protein>
<keyword evidence="1" id="KW-0732">Signal</keyword>
<accession>A0A3A1Y6F7</accession>
<evidence type="ECO:0000313" key="3">
    <source>
        <dbReference type="Proteomes" id="UP000266258"/>
    </source>
</evidence>
<dbReference type="EMBL" id="NRJH01000007">
    <property type="protein sequence ID" value="RIY33853.1"/>
    <property type="molecule type" value="Genomic_DNA"/>
</dbReference>
<gene>
    <name evidence="2" type="ORF">CJP74_00710</name>
</gene>
<dbReference type="AlphaFoldDB" id="A0A3A1Y6F7"/>
<organism evidence="2 3">
    <name type="scientific">Psittacicella melopsittaci</name>
    <dbReference type="NCBI Taxonomy" id="2028576"/>
    <lineage>
        <taxon>Bacteria</taxon>
        <taxon>Pseudomonadati</taxon>
        <taxon>Pseudomonadota</taxon>
        <taxon>Gammaproteobacteria</taxon>
        <taxon>Pasteurellales</taxon>
        <taxon>Psittacicellaceae</taxon>
        <taxon>Psittacicella</taxon>
    </lineage>
</organism>
<name>A0A3A1Y6F7_9GAMM</name>
<dbReference type="Proteomes" id="UP000266258">
    <property type="component" value="Unassembled WGS sequence"/>
</dbReference>
<evidence type="ECO:0000313" key="2">
    <source>
        <dbReference type="EMBL" id="RIY33853.1"/>
    </source>
</evidence>
<proteinExistence type="predicted"/>
<dbReference type="OrthoDB" id="8480938at2"/>
<dbReference type="RefSeq" id="WP_119496360.1">
    <property type="nucleotide sequence ID" value="NZ_NRJH01000007.1"/>
</dbReference>
<evidence type="ECO:0000256" key="1">
    <source>
        <dbReference type="SAM" id="SignalP"/>
    </source>
</evidence>